<dbReference type="GO" id="GO:0005737">
    <property type="term" value="C:cytoplasm"/>
    <property type="evidence" value="ECO:0000318"/>
    <property type="project" value="GO_Central"/>
</dbReference>
<organism evidence="6 7">
    <name type="scientific">Cucumis sativus</name>
    <name type="common">Cucumber</name>
    <dbReference type="NCBI Taxonomy" id="3659"/>
    <lineage>
        <taxon>Eukaryota</taxon>
        <taxon>Viridiplantae</taxon>
        <taxon>Streptophyta</taxon>
        <taxon>Embryophyta</taxon>
        <taxon>Tracheophyta</taxon>
        <taxon>Spermatophyta</taxon>
        <taxon>Magnoliopsida</taxon>
        <taxon>eudicotyledons</taxon>
        <taxon>Gunneridae</taxon>
        <taxon>Pentapetalae</taxon>
        <taxon>rosids</taxon>
        <taxon>fabids</taxon>
        <taxon>Cucurbitales</taxon>
        <taxon>Cucurbitaceae</taxon>
        <taxon>Benincaseae</taxon>
        <taxon>Cucumis</taxon>
    </lineage>
</organism>
<dbReference type="FunFam" id="3.40.50.2000:FF:000055">
    <property type="entry name" value="Glycosyltransferase"/>
    <property type="match status" value="1"/>
</dbReference>
<dbReference type="Pfam" id="PF00201">
    <property type="entry name" value="UDPGT"/>
    <property type="match status" value="1"/>
</dbReference>
<reference evidence="6 7" key="3">
    <citation type="journal article" date="2010" name="BMC Genomics">
        <title>Transcriptome sequencing and comparative analysis of cucumber flowers with different sex types.</title>
        <authorList>
            <person name="Guo S."/>
            <person name="Zheng Y."/>
            <person name="Joung J.G."/>
            <person name="Liu S."/>
            <person name="Zhang Z."/>
            <person name="Crasta O.R."/>
            <person name="Sobral B.W."/>
            <person name="Xu Y."/>
            <person name="Huang S."/>
            <person name="Fei Z."/>
        </authorList>
    </citation>
    <scope>NUCLEOTIDE SEQUENCE [LARGE SCALE GENOMIC DNA]</scope>
    <source>
        <strain evidence="7">cv. 9930</strain>
    </source>
</reference>
<dbReference type="SUPFAM" id="SSF53756">
    <property type="entry name" value="UDP-Glycosyltransferase/glycogen phosphorylase"/>
    <property type="match status" value="1"/>
</dbReference>
<dbReference type="CDD" id="cd03784">
    <property type="entry name" value="GT1_Gtf-like"/>
    <property type="match status" value="1"/>
</dbReference>
<evidence type="ECO:0000256" key="2">
    <source>
        <dbReference type="ARBA" id="ARBA00009995"/>
    </source>
</evidence>
<dbReference type="Proteomes" id="UP000029981">
    <property type="component" value="Chromosome 6"/>
</dbReference>
<dbReference type="EC" id="2.4.1.-" evidence="5"/>
<dbReference type="eggNOG" id="KOG1192">
    <property type="taxonomic scope" value="Eukaryota"/>
</dbReference>
<evidence type="ECO:0000256" key="4">
    <source>
        <dbReference type="RuleBase" id="RU003718"/>
    </source>
</evidence>
<reference evidence="6 7" key="4">
    <citation type="journal article" date="2011" name="BMC Genomics">
        <title>RNA-Seq improves annotation of protein-coding genes in the cucumber genome.</title>
        <authorList>
            <person name="Li Z."/>
            <person name="Zhang Z."/>
            <person name="Yan P."/>
            <person name="Huang S."/>
            <person name="Fei Z."/>
            <person name="Lin K."/>
        </authorList>
    </citation>
    <scope>NUCLEOTIDE SEQUENCE [LARGE SCALE GENOMIC DNA]</scope>
    <source>
        <strain evidence="7">cv. 9930</strain>
    </source>
</reference>
<proteinExistence type="inferred from homology"/>
<dbReference type="EMBL" id="CM002927">
    <property type="protein sequence ID" value="KGN48740.1"/>
    <property type="molecule type" value="Genomic_DNA"/>
</dbReference>
<evidence type="ECO:0000256" key="5">
    <source>
        <dbReference type="RuleBase" id="RU362057"/>
    </source>
</evidence>
<dbReference type="PROSITE" id="PS00375">
    <property type="entry name" value="UDPGT"/>
    <property type="match status" value="1"/>
</dbReference>
<dbReference type="GO" id="GO:0080044">
    <property type="term" value="F:quercetin 7-O-glucosyltransferase activity"/>
    <property type="evidence" value="ECO:0000318"/>
    <property type="project" value="GO_Central"/>
</dbReference>
<comment type="similarity">
    <text evidence="2 4">Belongs to the UDP-glycosyltransferase family.</text>
</comment>
<dbReference type="OMA" id="DMTRKTC"/>
<evidence type="ECO:0000313" key="7">
    <source>
        <dbReference type="Proteomes" id="UP000029981"/>
    </source>
</evidence>
<reference evidence="6 7" key="1">
    <citation type="journal article" date="2009" name="Nat. Genet.">
        <title>The genome of the cucumber, Cucumis sativus L.</title>
        <authorList>
            <person name="Huang S."/>
            <person name="Li R."/>
            <person name="Zhang Z."/>
            <person name="Li L."/>
            <person name="Gu X."/>
            <person name="Fan W."/>
            <person name="Lucas W.J."/>
            <person name="Wang X."/>
            <person name="Xie B."/>
            <person name="Ni P."/>
            <person name="Ren Y."/>
            <person name="Zhu H."/>
            <person name="Li J."/>
            <person name="Lin K."/>
            <person name="Jin W."/>
            <person name="Fei Z."/>
            <person name="Li G."/>
            <person name="Staub J."/>
            <person name="Kilian A."/>
            <person name="van der Vossen E.A."/>
            <person name="Wu Y."/>
            <person name="Guo J."/>
            <person name="He J."/>
            <person name="Jia Z."/>
            <person name="Ren Y."/>
            <person name="Tian G."/>
            <person name="Lu Y."/>
            <person name="Ruan J."/>
            <person name="Qian W."/>
            <person name="Wang M."/>
            <person name="Huang Q."/>
            <person name="Li B."/>
            <person name="Xuan Z."/>
            <person name="Cao J."/>
            <person name="Asan"/>
            <person name="Wu Z."/>
            <person name="Zhang J."/>
            <person name="Cai Q."/>
            <person name="Bai Y."/>
            <person name="Zhao B."/>
            <person name="Han Y."/>
            <person name="Li Y."/>
            <person name="Li X."/>
            <person name="Wang S."/>
            <person name="Shi Q."/>
            <person name="Liu S."/>
            <person name="Cho W.K."/>
            <person name="Kim J.Y."/>
            <person name="Xu Y."/>
            <person name="Heller-Uszynska K."/>
            <person name="Miao H."/>
            <person name="Cheng Z."/>
            <person name="Zhang S."/>
            <person name="Wu J."/>
            <person name="Yang Y."/>
            <person name="Kang H."/>
            <person name="Li M."/>
            <person name="Liang H."/>
            <person name="Ren X."/>
            <person name="Shi Z."/>
            <person name="Wen M."/>
            <person name="Jian M."/>
            <person name="Yang H."/>
            <person name="Zhang G."/>
            <person name="Yang Z."/>
            <person name="Chen R."/>
            <person name="Liu S."/>
            <person name="Li J."/>
            <person name="Ma L."/>
            <person name="Liu H."/>
            <person name="Zhou Y."/>
            <person name="Zhao J."/>
            <person name="Fang X."/>
            <person name="Li G."/>
            <person name="Fang L."/>
            <person name="Li Y."/>
            <person name="Liu D."/>
            <person name="Zheng H."/>
            <person name="Zhang Y."/>
            <person name="Qin N."/>
            <person name="Li Z."/>
            <person name="Yang G."/>
            <person name="Yang S."/>
            <person name="Bolund L."/>
            <person name="Kristiansen K."/>
            <person name="Zheng H."/>
            <person name="Li S."/>
            <person name="Zhang X."/>
            <person name="Yang H."/>
            <person name="Wang J."/>
            <person name="Sun R."/>
            <person name="Zhang B."/>
            <person name="Jiang S."/>
            <person name="Wang J."/>
            <person name="Du Y."/>
            <person name="Li S."/>
        </authorList>
    </citation>
    <scope>NUCLEOTIDE SEQUENCE [LARGE SCALE GENOMIC DNA]</scope>
    <source>
        <strain evidence="7">cv. 9930</strain>
    </source>
</reference>
<dbReference type="Gramene" id="KGN48740">
    <property type="protein sequence ID" value="KGN48740"/>
    <property type="gene ID" value="Csa_6G499840"/>
</dbReference>
<dbReference type="InterPro" id="IPR002213">
    <property type="entry name" value="UDP_glucos_trans"/>
</dbReference>
<dbReference type="PANTHER" id="PTHR11926:SF1512">
    <property type="entry name" value="GLYCOSYLTRANSFERASE"/>
    <property type="match status" value="1"/>
</dbReference>
<evidence type="ECO:0000256" key="1">
    <source>
        <dbReference type="ARBA" id="ARBA00004721"/>
    </source>
</evidence>
<dbReference type="PANTHER" id="PTHR11926">
    <property type="entry name" value="GLUCOSYL/GLUCURONOSYL TRANSFERASES"/>
    <property type="match status" value="1"/>
</dbReference>
<evidence type="ECO:0000256" key="3">
    <source>
        <dbReference type="ARBA" id="ARBA00022679"/>
    </source>
</evidence>
<evidence type="ECO:0000313" key="6">
    <source>
        <dbReference type="EMBL" id="KGN48740.1"/>
    </source>
</evidence>
<keyword evidence="4" id="KW-0328">Glycosyltransferase</keyword>
<comment type="pathway">
    <text evidence="1">Secondary metabolite biosynthesis; terpenoid biosynthesis.</text>
</comment>
<gene>
    <name evidence="6" type="ORF">Csa_6G499840</name>
</gene>
<reference evidence="6 7" key="2">
    <citation type="journal article" date="2009" name="PLoS ONE">
        <title>An integrated genetic and cytogenetic map of the cucumber genome.</title>
        <authorList>
            <person name="Ren Y."/>
            <person name="Zhang Z."/>
            <person name="Liu J."/>
            <person name="Staub J.E."/>
            <person name="Han Y."/>
            <person name="Cheng Z."/>
            <person name="Li X."/>
            <person name="Lu J."/>
            <person name="Miao H."/>
            <person name="Kang H."/>
            <person name="Xie B."/>
            <person name="Gu X."/>
            <person name="Wang X."/>
            <person name="Du Y."/>
            <person name="Jin W."/>
            <person name="Huang S."/>
        </authorList>
    </citation>
    <scope>NUCLEOTIDE SEQUENCE [LARGE SCALE GENOMIC DNA]</scope>
    <source>
        <strain evidence="7">cv. 9930</strain>
    </source>
</reference>
<keyword evidence="3 4" id="KW-0808">Transferase</keyword>
<dbReference type="Gene3D" id="3.40.50.2000">
    <property type="entry name" value="Glycogen Phosphorylase B"/>
    <property type="match status" value="2"/>
</dbReference>
<dbReference type="InterPro" id="IPR035595">
    <property type="entry name" value="UDP_glycos_trans_CS"/>
</dbReference>
<keyword evidence="7" id="KW-1185">Reference proteome</keyword>
<dbReference type="OrthoDB" id="5835829at2759"/>
<dbReference type="KEGG" id="csv:101207916"/>
<accession>A0A0A0KG87</accession>
<protein>
    <recommendedName>
        <fullName evidence="5">Glycosyltransferase</fullName>
        <ecNumber evidence="5">2.4.1.-</ecNumber>
    </recommendedName>
</protein>
<name>A0A0A0KG87_CUCSA</name>
<dbReference type="FunFam" id="3.40.50.2000:FF:000027">
    <property type="entry name" value="Glycosyltransferase"/>
    <property type="match status" value="1"/>
</dbReference>
<dbReference type="GO" id="GO:0080043">
    <property type="term" value="F:quercetin 3-O-glucosyltransferase activity"/>
    <property type="evidence" value="ECO:0000318"/>
    <property type="project" value="GO_Central"/>
</dbReference>
<sequence>MSKAVANKPHAVCIPYPEQGHTLPLLQLAKLLHSTGLHITFVITEFYHDHIRQSHGPNVVKDLYDFQFRTIPDGLPPSERKASPDVPTLCDSTRRNFLSPFKELVAGLNSSVEVPSVTCIIADGVLSFAIKAAEELGIPEIQFWTASACSFMGYLHFDELIRREILPFKDETFLCDGILDTSVDWIPGMRNIRLRDLPSFIRTTNIDDTMFDFMGSEARNCMRSSGIIFNTFDELEHDVLEAISAKFPQIYAIGPLSITSREASETHLKPLRLSVWKEDQQCLPWLDTQAPESVVYVSFGCLTTMTDQKLREFAWGLAESKQPFMWVLRPDIVLGESAILPEDFLEETKNRGFLTSWCPQEQVLAHPSVGAFLTHCGWNSTLEGICGGVPLICWPFFADQQPNTRYACVNWGIGMELDDDVKRTDIVAILKEIMEEDKGKELRQNAVVWKKRAHKATGVGGSSYSNFNRLIKEHFHASLSDLIN</sequence>
<dbReference type="AlphaFoldDB" id="A0A0A0KG87"/>